<dbReference type="InterPro" id="IPR032477">
    <property type="entry name" value="Glyco_hydro_64"/>
</dbReference>
<organism evidence="2 3">
    <name type="scientific">Lysobacter capsici AZ78</name>
    <dbReference type="NCBI Taxonomy" id="1444315"/>
    <lineage>
        <taxon>Bacteria</taxon>
        <taxon>Pseudomonadati</taxon>
        <taxon>Pseudomonadota</taxon>
        <taxon>Gammaproteobacteria</taxon>
        <taxon>Lysobacterales</taxon>
        <taxon>Lysobacteraceae</taxon>
        <taxon>Lysobacter</taxon>
    </lineage>
</organism>
<dbReference type="PANTHER" id="PTHR38165">
    <property type="match status" value="1"/>
</dbReference>
<dbReference type="InterPro" id="IPR037176">
    <property type="entry name" value="Osmotin/thaumatin-like_sf"/>
</dbReference>
<keyword evidence="2" id="KW-0378">Hydrolase</keyword>
<protein>
    <submittedName>
        <fullName evidence="2">Secreted sugar hydrolase</fullName>
    </submittedName>
</protein>
<dbReference type="Proteomes" id="UP000023435">
    <property type="component" value="Unassembled WGS sequence"/>
</dbReference>
<dbReference type="GO" id="GO:0016787">
    <property type="term" value="F:hydrolase activity"/>
    <property type="evidence" value="ECO:0007669"/>
    <property type="project" value="UniProtKB-KW"/>
</dbReference>
<reference evidence="2 3" key="1">
    <citation type="journal article" date="2014" name="Genome Announc.">
        <title>Draft Genome Sequence of Lysobacter capsici AZ78, a Bacterium Antagonistic to Plant-Pathogenic Oomycetes.</title>
        <authorList>
            <person name="Puopolo G."/>
            <person name="Sonego P."/>
            <person name="Engelen K."/>
            <person name="Pertot I."/>
        </authorList>
    </citation>
    <scope>NUCLEOTIDE SEQUENCE [LARGE SCALE GENOMIC DNA]</scope>
    <source>
        <strain evidence="2 3">AZ78</strain>
    </source>
</reference>
<feature type="domain" description="GH64" evidence="1">
    <location>
        <begin position="1"/>
        <end position="431"/>
    </location>
</feature>
<dbReference type="PANTHER" id="PTHR38165:SF1">
    <property type="entry name" value="GLUCANASE B"/>
    <property type="match status" value="1"/>
</dbReference>
<dbReference type="EMBL" id="JAJA02000001">
    <property type="protein sequence ID" value="KWS05649.1"/>
    <property type="molecule type" value="Genomic_DNA"/>
</dbReference>
<dbReference type="InterPro" id="IPR037398">
    <property type="entry name" value="Glyco_hydro_64_fam"/>
</dbReference>
<dbReference type="PROSITE" id="PS52006">
    <property type="entry name" value="GH64"/>
    <property type="match status" value="1"/>
</dbReference>
<dbReference type="RefSeq" id="WP_036105419.1">
    <property type="nucleotide sequence ID" value="NZ_JAJA02000001.1"/>
</dbReference>
<dbReference type="OrthoDB" id="9758603at2"/>
<keyword evidence="3" id="KW-1185">Reference proteome</keyword>
<evidence type="ECO:0000313" key="3">
    <source>
        <dbReference type="Proteomes" id="UP000023435"/>
    </source>
</evidence>
<accession>A0A108UAN6</accession>
<name>A0A108UAN6_9GAMM</name>
<sequence length="434" mass="44902">MTAVPLTLDATQTDLAADVEVYAYIVGLVAGVYYRLDASGVPHAMSQADNTQAAGSFPGSGELDAAAVAALASNYPTVWADYSIPLSRTAPATQLDLSKINTSTVPGLGTGTSAFSGRIYISVGVPRLPFTPQAAGYAAPVPYPGPGSQCLFDWVEFSYDSEGNFNGNTTQVDQFGFGLSLDGAPGGSLQGVLGIARETLLTNVQNLPGPFVGAPTLIAANPAAAAAYPANVVTLRAQSPKTLTALPTYSGALTDYFNATISTWYDNWKTTPLVVNDRATGYYTGVVDPGTGVLNFYQGQYPTLAEWKAAAPALAFALTGAAPSTVQVGSLDVWQCDNALASGGAAQLNVGKNVAAAFTRGVPGYLFDDSIGPSAAGTYYPVGGTWNAWAAQMHAANRNGLAYGFPYDDVCEQSPTVQLNGATQVSVVLGKFYS</sequence>
<gene>
    <name evidence="2" type="ORF">AZ78_3201</name>
</gene>
<dbReference type="Gene3D" id="2.60.110.10">
    <property type="entry name" value="Thaumatin"/>
    <property type="match status" value="2"/>
</dbReference>
<evidence type="ECO:0000259" key="1">
    <source>
        <dbReference type="PROSITE" id="PS52006"/>
    </source>
</evidence>
<dbReference type="Pfam" id="PF16483">
    <property type="entry name" value="Glyco_hydro_64"/>
    <property type="match status" value="1"/>
</dbReference>
<dbReference type="AlphaFoldDB" id="A0A108UAN6"/>
<proteinExistence type="predicted"/>
<comment type="caution">
    <text evidence="2">The sequence shown here is derived from an EMBL/GenBank/DDBJ whole genome shotgun (WGS) entry which is preliminary data.</text>
</comment>
<evidence type="ECO:0000313" key="2">
    <source>
        <dbReference type="EMBL" id="KWS05649.1"/>
    </source>
</evidence>